<dbReference type="EMBL" id="CP081303">
    <property type="protein sequence ID" value="QZE12888.1"/>
    <property type="molecule type" value="Genomic_DNA"/>
</dbReference>
<protein>
    <submittedName>
        <fullName evidence="1">Polysaccharide pyruvyl transferase family protein</fullName>
    </submittedName>
</protein>
<keyword evidence="1" id="KW-0808">Transferase</keyword>
<name>A0AC61NBM8_9BACT</name>
<evidence type="ECO:0000313" key="2">
    <source>
        <dbReference type="Proteomes" id="UP000826212"/>
    </source>
</evidence>
<dbReference type="Proteomes" id="UP000826212">
    <property type="component" value="Chromosome"/>
</dbReference>
<accession>A0AC61NBM8</accession>
<reference evidence="1" key="1">
    <citation type="submission" date="2021-08" db="EMBL/GenBank/DDBJ databases">
        <title>Novel anaerobic bacterium isolated from sea squirt in East Sea, Republic of Korea.</title>
        <authorList>
            <person name="Nguyen T.H."/>
            <person name="Li Z."/>
            <person name="Lee Y.-J."/>
            <person name="Ko J."/>
            <person name="Kim S.-G."/>
        </authorList>
    </citation>
    <scope>NUCLEOTIDE SEQUENCE</scope>
    <source>
        <strain evidence="1">KCTC 25031</strain>
    </source>
</reference>
<organism evidence="1 2">
    <name type="scientific">Halosquirtibacter laminarini</name>
    <dbReference type="NCBI Taxonomy" id="3374600"/>
    <lineage>
        <taxon>Bacteria</taxon>
        <taxon>Pseudomonadati</taxon>
        <taxon>Bacteroidota</taxon>
        <taxon>Bacteroidia</taxon>
        <taxon>Marinilabiliales</taxon>
        <taxon>Prolixibacteraceae</taxon>
        <taxon>Halosquirtibacter</taxon>
    </lineage>
</organism>
<proteinExistence type="predicted"/>
<keyword evidence="2" id="KW-1185">Reference proteome</keyword>
<sequence>MKKVLIRNYVLFRSFILLFLSYFKKIKLDNNKKIIITLLPSHNNLGDHALALAARKYAETYYSDYRIYEYDMFDIYRYYKSIVNSYNSNDLILVVGGGNMGSLYLHEEFTRRFIYLFFRKYNKLQMPVSVNFKCKSQLFISKIVYWFSRHNLVVCCRDSFSFKYVKDKFSFLDVQFIPDTVLFMRQHQTSVIPSGVGICLRQDSESNLSLKERNDIRTKIEHYNNLVREFTTTPLGKSFNVNNRESELNTLFNNITSMEFVVTDRLHGVIFSLINNTPFFAIKTNDHKLEMFVKDWCCDTESYSFEDFNNLCLSEDLLVKSTQNFRPYFDQLNFYVNKKYFA</sequence>
<evidence type="ECO:0000313" key="1">
    <source>
        <dbReference type="EMBL" id="QZE12888.1"/>
    </source>
</evidence>
<gene>
    <name evidence="1" type="ORF">K4L44_09840</name>
</gene>